<gene>
    <name evidence="2" type="ORF">HNR14_001075</name>
</gene>
<dbReference type="Proteomes" id="UP000521075">
    <property type="component" value="Unassembled WGS sequence"/>
</dbReference>
<feature type="transmembrane region" description="Helical" evidence="1">
    <location>
        <begin position="310"/>
        <end position="330"/>
    </location>
</feature>
<feature type="transmembrane region" description="Helical" evidence="1">
    <location>
        <begin position="367"/>
        <end position="388"/>
    </location>
</feature>
<feature type="transmembrane region" description="Helical" evidence="1">
    <location>
        <begin position="255"/>
        <end position="276"/>
    </location>
</feature>
<keyword evidence="1" id="KW-0472">Membrane</keyword>
<feature type="transmembrane region" description="Helical" evidence="1">
    <location>
        <begin position="222"/>
        <end position="243"/>
    </location>
</feature>
<dbReference type="EMBL" id="JACCHJ010000001">
    <property type="protein sequence ID" value="NYK09194.1"/>
    <property type="molecule type" value="Genomic_DNA"/>
</dbReference>
<feature type="transmembrane region" description="Helical" evidence="1">
    <location>
        <begin position="17"/>
        <end position="38"/>
    </location>
</feature>
<keyword evidence="1" id="KW-1133">Transmembrane helix</keyword>
<feature type="transmembrane region" description="Helical" evidence="1">
    <location>
        <begin position="194"/>
        <end position="216"/>
    </location>
</feature>
<feature type="transmembrane region" description="Helical" evidence="1">
    <location>
        <begin position="534"/>
        <end position="561"/>
    </location>
</feature>
<reference evidence="2 3" key="1">
    <citation type="submission" date="2020-07" db="EMBL/GenBank/DDBJ databases">
        <title>Sequencing the genomes of 1000 actinobacteria strains.</title>
        <authorList>
            <person name="Klenk H.-P."/>
        </authorList>
    </citation>
    <scope>NUCLEOTIDE SEQUENCE [LARGE SCALE GENOMIC DNA]</scope>
    <source>
        <strain evidence="2 3">DSM 15166</strain>
    </source>
</reference>
<feature type="transmembrane region" description="Helical" evidence="1">
    <location>
        <begin position="502"/>
        <end position="522"/>
    </location>
</feature>
<proteinExistence type="predicted"/>
<keyword evidence="3" id="KW-1185">Reference proteome</keyword>
<evidence type="ECO:0000256" key="1">
    <source>
        <dbReference type="SAM" id="Phobius"/>
    </source>
</evidence>
<dbReference type="RefSeq" id="WP_179700209.1">
    <property type="nucleotide sequence ID" value="NZ_BAAAHA010000004.1"/>
</dbReference>
<feature type="transmembrane region" description="Helical" evidence="1">
    <location>
        <begin position="567"/>
        <end position="587"/>
    </location>
</feature>
<evidence type="ECO:0000313" key="2">
    <source>
        <dbReference type="EMBL" id="NYK09194.1"/>
    </source>
</evidence>
<dbReference type="AlphaFoldDB" id="A0A853DRH7"/>
<feature type="transmembrane region" description="Helical" evidence="1">
    <location>
        <begin position="599"/>
        <end position="624"/>
    </location>
</feature>
<protein>
    <recommendedName>
        <fullName evidence="4">DUF3533 domain-containing protein</fullName>
    </recommendedName>
</protein>
<evidence type="ECO:0000313" key="3">
    <source>
        <dbReference type="Proteomes" id="UP000521075"/>
    </source>
</evidence>
<name>A0A853DRH7_9MICO</name>
<accession>A0A853DRH7</accession>
<sequence length="704" mass="73386">MSSEPRPPHSRPSLGKIIAWFALPLFFIIGFPLAYVSASHDPTPHDMPITIVGPSAVTTPIANSLSKGDEFSVAVSGQAADARGSVTSRASVGSVLIDIEMAADGTQTTTVTTYTASGAGRATTSVVQAVGDKIASQFDVANTVVDVAPLAKQDPLGSNLLYLLIFSSIGGYLVIITISELWGRSLRARLTGAAVAAVVTPPLVFFLSSIVVGTYGADAGTIAKLLLIDALYVFTCALAAILAEQLVGPAITMGVILLVVFLNFPSSGGTTAASLLPPFWQDVHSFWFGAGALETFRSLIYFDGAGSARWILQLAAWTFALLVIIAVIELGRSISVLRREVRTMQGVDTKAIDLAAAPRNLKPSTRIAGVIALPLFFIVSFVFAYLTALHSPTPNNMSVVIAGPQTVTTQVVDGVEAKADGAFHLTTTTNASTVKSAVADRQVEGAIAVEGRDVTVYIANGGGRLAASTVQSLGSQVAESLGGTVTVVDVAPVSDEDPTGTGLFYLIIASTVGGYLAINALFQTFPRARLRYQLAIVGVSAVVIPSVVIGVQSLFVGVFGASAGQAWAMWGIDVLYVFTVAMLATLLTRALRTASTFGVTIFLLALNFPSAGGAVSAGLLPSFWQFIHSFWFGAAALEAMRGVLYFNGAQVGQHLLVLGIWAVASTAAVLLLRLLQLRKKIPAEPTGDEIELVLPGTEAAAASL</sequence>
<feature type="transmembrane region" description="Helical" evidence="1">
    <location>
        <begin position="160"/>
        <end position="182"/>
    </location>
</feature>
<organism evidence="2 3">
    <name type="scientific">Leifsonia naganoensis</name>
    <dbReference type="NCBI Taxonomy" id="150025"/>
    <lineage>
        <taxon>Bacteria</taxon>
        <taxon>Bacillati</taxon>
        <taxon>Actinomycetota</taxon>
        <taxon>Actinomycetes</taxon>
        <taxon>Micrococcales</taxon>
        <taxon>Microbacteriaceae</taxon>
        <taxon>Leifsonia</taxon>
    </lineage>
</organism>
<keyword evidence="1" id="KW-0812">Transmembrane</keyword>
<comment type="caution">
    <text evidence="2">The sequence shown here is derived from an EMBL/GenBank/DDBJ whole genome shotgun (WGS) entry which is preliminary data.</text>
</comment>
<evidence type="ECO:0008006" key="4">
    <source>
        <dbReference type="Google" id="ProtNLM"/>
    </source>
</evidence>
<feature type="transmembrane region" description="Helical" evidence="1">
    <location>
        <begin position="655"/>
        <end position="675"/>
    </location>
</feature>